<dbReference type="EMBL" id="JAHXZJ010000374">
    <property type="protein sequence ID" value="KAH0561823.1"/>
    <property type="molecule type" value="Genomic_DNA"/>
</dbReference>
<feature type="transmembrane region" description="Helical" evidence="1">
    <location>
        <begin position="6"/>
        <end position="25"/>
    </location>
</feature>
<sequence>MPATRGIYIFLTLVAPAADIIFISVTKRLRHTLEKVLASTTPSRIYCAASALAELFSPKQDYHQEQSSLWHPRLVKSNSRIFPGDLRLDSFKLRCRKVCSAIPEGLQPAAAILAYNFLGSNFLSNTHDYLLPTIRSWVFL</sequence>
<reference evidence="2 3" key="1">
    <citation type="journal article" date="2021" name="J. Hered.">
        <title>A chromosome-level genome assembly of the parasitoid wasp, Cotesia glomerata (Hymenoptera: Braconidae).</title>
        <authorList>
            <person name="Pinto B.J."/>
            <person name="Weis J.J."/>
            <person name="Gamble T."/>
            <person name="Ode P.J."/>
            <person name="Paul R."/>
            <person name="Zaspel J.M."/>
        </authorList>
    </citation>
    <scope>NUCLEOTIDE SEQUENCE [LARGE SCALE GENOMIC DNA]</scope>
    <source>
        <strain evidence="2">CgM1</strain>
    </source>
</reference>
<evidence type="ECO:0000256" key="1">
    <source>
        <dbReference type="SAM" id="Phobius"/>
    </source>
</evidence>
<protein>
    <submittedName>
        <fullName evidence="2">Uncharacterized protein</fullName>
    </submittedName>
</protein>
<accession>A0AAV7J0A0</accession>
<gene>
    <name evidence="2" type="ORF">KQX54_019717</name>
</gene>
<comment type="caution">
    <text evidence="2">The sequence shown here is derived from an EMBL/GenBank/DDBJ whole genome shotgun (WGS) entry which is preliminary data.</text>
</comment>
<evidence type="ECO:0000313" key="2">
    <source>
        <dbReference type="EMBL" id="KAH0561823.1"/>
    </source>
</evidence>
<dbReference type="Proteomes" id="UP000826195">
    <property type="component" value="Unassembled WGS sequence"/>
</dbReference>
<keyword evidence="1" id="KW-0812">Transmembrane</keyword>
<keyword evidence="3" id="KW-1185">Reference proteome</keyword>
<organism evidence="2 3">
    <name type="scientific">Cotesia glomerata</name>
    <name type="common">Lepidopteran parasitic wasp</name>
    <name type="synonym">Apanteles glomeratus</name>
    <dbReference type="NCBI Taxonomy" id="32391"/>
    <lineage>
        <taxon>Eukaryota</taxon>
        <taxon>Metazoa</taxon>
        <taxon>Ecdysozoa</taxon>
        <taxon>Arthropoda</taxon>
        <taxon>Hexapoda</taxon>
        <taxon>Insecta</taxon>
        <taxon>Pterygota</taxon>
        <taxon>Neoptera</taxon>
        <taxon>Endopterygota</taxon>
        <taxon>Hymenoptera</taxon>
        <taxon>Apocrita</taxon>
        <taxon>Ichneumonoidea</taxon>
        <taxon>Braconidae</taxon>
        <taxon>Microgastrinae</taxon>
        <taxon>Cotesia</taxon>
    </lineage>
</organism>
<keyword evidence="1" id="KW-0472">Membrane</keyword>
<keyword evidence="1" id="KW-1133">Transmembrane helix</keyword>
<dbReference type="AlphaFoldDB" id="A0AAV7J0A0"/>
<name>A0AAV7J0A0_COTGL</name>
<evidence type="ECO:0000313" key="3">
    <source>
        <dbReference type="Proteomes" id="UP000826195"/>
    </source>
</evidence>
<proteinExistence type="predicted"/>